<dbReference type="Proteomes" id="UP000274920">
    <property type="component" value="Unassembled WGS sequence"/>
</dbReference>
<dbReference type="GO" id="GO:0016740">
    <property type="term" value="F:transferase activity"/>
    <property type="evidence" value="ECO:0007669"/>
    <property type="project" value="UniProtKB-KW"/>
</dbReference>
<feature type="transmembrane region" description="Helical" evidence="5">
    <location>
        <begin position="259"/>
        <end position="279"/>
    </location>
</feature>
<gene>
    <name evidence="8" type="ORF">EBB54_20105</name>
</gene>
<feature type="domain" description="Glycosyltransferase 2-like" evidence="6">
    <location>
        <begin position="7"/>
        <end position="158"/>
    </location>
</feature>
<keyword evidence="3 5" id="KW-1133">Transmembrane helix</keyword>
<keyword evidence="4 5" id="KW-0472">Membrane</keyword>
<evidence type="ECO:0000256" key="1">
    <source>
        <dbReference type="ARBA" id="ARBA00004141"/>
    </source>
</evidence>
<dbReference type="InterPro" id="IPR029044">
    <property type="entry name" value="Nucleotide-diphossugar_trans"/>
</dbReference>
<dbReference type="AlphaFoldDB" id="A0A3R8M0R3"/>
<dbReference type="Pfam" id="PF00535">
    <property type="entry name" value="Glycos_transf_2"/>
    <property type="match status" value="1"/>
</dbReference>
<evidence type="ECO:0000259" key="6">
    <source>
        <dbReference type="Pfam" id="PF00535"/>
    </source>
</evidence>
<dbReference type="Gene3D" id="3.90.550.10">
    <property type="entry name" value="Spore Coat Polysaccharide Biosynthesis Protein SpsA, Chain A"/>
    <property type="match status" value="1"/>
</dbReference>
<evidence type="ECO:0000256" key="2">
    <source>
        <dbReference type="ARBA" id="ARBA00022692"/>
    </source>
</evidence>
<name>A0A3R8M0R3_9FIRM</name>
<dbReference type="InterPro" id="IPR050256">
    <property type="entry name" value="Glycosyltransferase_2"/>
</dbReference>
<feature type="domain" description="GtrA/DPMS transmembrane" evidence="7">
    <location>
        <begin position="230"/>
        <end position="350"/>
    </location>
</feature>
<keyword evidence="2 5" id="KW-0812">Transmembrane</keyword>
<proteinExistence type="predicted"/>
<evidence type="ECO:0000313" key="9">
    <source>
        <dbReference type="Proteomes" id="UP000274920"/>
    </source>
</evidence>
<feature type="transmembrane region" description="Helical" evidence="5">
    <location>
        <begin position="228"/>
        <end position="253"/>
    </location>
</feature>
<comment type="subcellular location">
    <subcellularLocation>
        <location evidence="1">Membrane</location>
        <topology evidence="1">Multi-pass membrane protein</topology>
    </subcellularLocation>
</comment>
<dbReference type="EMBL" id="RHJS01000002">
    <property type="protein sequence ID" value="RRK33390.1"/>
    <property type="molecule type" value="Genomic_DNA"/>
</dbReference>
<reference evidence="8" key="1">
    <citation type="submission" date="2018-10" db="EMBL/GenBank/DDBJ databases">
        <title>Schaedlerella arabinophila gen. nov. sp. nov., isolated from the mouse intestinal tract and comparative analysis with the genome of the closely related altered Schaedler flora strain ASF502.</title>
        <authorList>
            <person name="Miyake S."/>
            <person name="Soh M."/>
            <person name="Seedorf H."/>
        </authorList>
    </citation>
    <scope>NUCLEOTIDE SEQUENCE [LARGE SCALE GENOMIC DNA]</scope>
    <source>
        <strain evidence="8">DSM 106076</strain>
    </source>
</reference>
<keyword evidence="9" id="KW-1185">Reference proteome</keyword>
<accession>A0A3R8M0R3</accession>
<evidence type="ECO:0000256" key="3">
    <source>
        <dbReference type="ARBA" id="ARBA00022989"/>
    </source>
</evidence>
<dbReference type="PANTHER" id="PTHR48090">
    <property type="entry name" value="UNDECAPRENYL-PHOSPHATE 4-DEOXY-4-FORMAMIDO-L-ARABINOSE TRANSFERASE-RELATED"/>
    <property type="match status" value="1"/>
</dbReference>
<dbReference type="CDD" id="cd04179">
    <property type="entry name" value="DPM_DPG-synthase_like"/>
    <property type="match status" value="1"/>
</dbReference>
<feature type="transmembrane region" description="Helical" evidence="5">
    <location>
        <begin position="299"/>
        <end position="321"/>
    </location>
</feature>
<dbReference type="RefSeq" id="WP_125128653.1">
    <property type="nucleotide sequence ID" value="NZ_RHJS01000002.1"/>
</dbReference>
<dbReference type="InterPro" id="IPR007267">
    <property type="entry name" value="GtrA_DPMS_TM"/>
</dbReference>
<sequence>MQDEIAILIPAYKPDRVIFKLCNSLCGNKKVKLIVVDDGSGNDYECLFSKLSTECVVLTHSFNRGKGAALKTGFDYILENFPMIVGCVTADADGQHTIDDILNCAYALLNNKNSLIMGCRTFDGEDIPWKSKIGNKLTSRLCKYFIGLDLLDTQTGLRGIPVEFMKCLIETKGERYEFEMNMLIESQRYDVPIIEIPIETVYENNNIATHFNPFLDSLRIYKVLGTVFLRYVFSSLSSSVLDIVLFGVLYSIWGKWNSLWVIPCSTALARIVSSLYNYLINYIFVFDSKEKKRISYVKYMMLVILQMTMSAVLVLAISIQLKYIPEVAIKVFVDTILFFISYKIQQIYIF</sequence>
<dbReference type="GO" id="GO:0016020">
    <property type="term" value="C:membrane"/>
    <property type="evidence" value="ECO:0007669"/>
    <property type="project" value="UniProtKB-SubCell"/>
</dbReference>
<keyword evidence="8" id="KW-0808">Transferase</keyword>
<evidence type="ECO:0000313" key="8">
    <source>
        <dbReference type="EMBL" id="RRK33390.1"/>
    </source>
</evidence>
<dbReference type="SUPFAM" id="SSF53448">
    <property type="entry name" value="Nucleotide-diphospho-sugar transferases"/>
    <property type="match status" value="1"/>
</dbReference>
<evidence type="ECO:0000259" key="7">
    <source>
        <dbReference type="Pfam" id="PF04138"/>
    </source>
</evidence>
<protein>
    <submittedName>
        <fullName evidence="8">Glycosyltransferase</fullName>
    </submittedName>
</protein>
<dbReference type="GO" id="GO:0000271">
    <property type="term" value="P:polysaccharide biosynthetic process"/>
    <property type="evidence" value="ECO:0007669"/>
    <property type="project" value="InterPro"/>
</dbReference>
<evidence type="ECO:0000256" key="4">
    <source>
        <dbReference type="ARBA" id="ARBA00023136"/>
    </source>
</evidence>
<dbReference type="Pfam" id="PF04138">
    <property type="entry name" value="GtrA_DPMS_TM"/>
    <property type="match status" value="1"/>
</dbReference>
<dbReference type="PANTHER" id="PTHR48090:SF7">
    <property type="entry name" value="RFBJ PROTEIN"/>
    <property type="match status" value="1"/>
</dbReference>
<dbReference type="InterPro" id="IPR001173">
    <property type="entry name" value="Glyco_trans_2-like"/>
</dbReference>
<organism evidence="8 9">
    <name type="scientific">Schaedlerella arabinosiphila</name>
    <dbReference type="NCBI Taxonomy" id="2044587"/>
    <lineage>
        <taxon>Bacteria</taxon>
        <taxon>Bacillati</taxon>
        <taxon>Bacillota</taxon>
        <taxon>Clostridia</taxon>
        <taxon>Lachnospirales</taxon>
        <taxon>Lachnospiraceae</taxon>
        <taxon>Schaedlerella</taxon>
    </lineage>
</organism>
<comment type="caution">
    <text evidence="8">The sequence shown here is derived from an EMBL/GenBank/DDBJ whole genome shotgun (WGS) entry which is preliminary data.</text>
</comment>
<evidence type="ECO:0000256" key="5">
    <source>
        <dbReference type="SAM" id="Phobius"/>
    </source>
</evidence>